<feature type="domain" description="Helicase ATP-binding" evidence="14">
    <location>
        <begin position="619"/>
        <end position="780"/>
    </location>
</feature>
<dbReference type="InterPro" id="IPR011545">
    <property type="entry name" value="DEAD/DEAH_box_helicase_dom"/>
</dbReference>
<comment type="similarity">
    <text evidence="11 13">In the C-terminal section; belongs to the helicase family. RecG subfamily.</text>
</comment>
<dbReference type="SUPFAM" id="SSF141259">
    <property type="entry name" value="CarD-like"/>
    <property type="match status" value="1"/>
</dbReference>
<dbReference type="PANTHER" id="PTHR47964">
    <property type="entry name" value="ATP-DEPENDENT DNA HELICASE HOMOLOG RECG, CHLOROPLASTIC"/>
    <property type="match status" value="1"/>
</dbReference>
<dbReference type="PROSITE" id="PS51192">
    <property type="entry name" value="HELICASE_ATP_BIND_1"/>
    <property type="match status" value="1"/>
</dbReference>
<keyword evidence="2 13" id="KW-0963">Cytoplasm</keyword>
<comment type="caution">
    <text evidence="16">The sequence shown here is derived from an EMBL/GenBank/DDBJ whole genome shotgun (WGS) entry which is preliminary data.</text>
</comment>
<dbReference type="OrthoDB" id="9804325at2"/>
<gene>
    <name evidence="13 16" type="primary">mfd</name>
    <name evidence="16" type="ORF">CF67_04018</name>
</gene>
<dbReference type="GO" id="GO:0006355">
    <property type="term" value="P:regulation of DNA-templated transcription"/>
    <property type="evidence" value="ECO:0007669"/>
    <property type="project" value="UniProtKB-UniRule"/>
</dbReference>
<evidence type="ECO:0000256" key="4">
    <source>
        <dbReference type="ARBA" id="ARBA00022763"/>
    </source>
</evidence>
<dbReference type="Pfam" id="PF00271">
    <property type="entry name" value="Helicase_C"/>
    <property type="match status" value="1"/>
</dbReference>
<evidence type="ECO:0000256" key="5">
    <source>
        <dbReference type="ARBA" id="ARBA00022801"/>
    </source>
</evidence>
<evidence type="ECO:0000256" key="10">
    <source>
        <dbReference type="ARBA" id="ARBA00061104"/>
    </source>
</evidence>
<dbReference type="RefSeq" id="WP_034414311.1">
    <property type="nucleotide sequence ID" value="NZ_JGVK01000027.1"/>
</dbReference>
<dbReference type="InterPro" id="IPR047112">
    <property type="entry name" value="RecG/Mfd"/>
</dbReference>
<dbReference type="Gene3D" id="3.40.50.11180">
    <property type="match status" value="1"/>
</dbReference>
<dbReference type="SMART" id="SM00490">
    <property type="entry name" value="HELICc"/>
    <property type="match status" value="1"/>
</dbReference>
<dbReference type="Pfam" id="PF21132">
    <property type="entry name" value="MFD_D3"/>
    <property type="match status" value="1"/>
</dbReference>
<comment type="function">
    <text evidence="13">Couples transcription and DNA repair by recognizing RNA polymerase (RNAP) stalled at DNA lesions. Mediates ATP-dependent release of RNAP and its truncated transcript from the DNA, and recruitment of nucleotide excision repair machinery to the damaged site.</text>
</comment>
<protein>
    <recommendedName>
        <fullName evidence="12 13">Transcription-repair-coupling factor</fullName>
        <shortName evidence="13">TRCF</shortName>
        <ecNumber evidence="13">3.6.4.-</ecNumber>
    </recommendedName>
</protein>
<dbReference type="Gene3D" id="3.30.2060.10">
    <property type="entry name" value="Penicillin-binding protein 1b domain"/>
    <property type="match status" value="1"/>
</dbReference>
<keyword evidence="7 13" id="KW-0067">ATP-binding</keyword>
<dbReference type="NCBIfam" id="TIGR00580">
    <property type="entry name" value="mfd"/>
    <property type="match status" value="1"/>
</dbReference>
<dbReference type="Proteomes" id="UP000053784">
    <property type="component" value="Unassembled WGS sequence"/>
</dbReference>
<dbReference type="GO" id="GO:0003684">
    <property type="term" value="F:damaged DNA binding"/>
    <property type="evidence" value="ECO:0007669"/>
    <property type="project" value="InterPro"/>
</dbReference>
<dbReference type="GO" id="GO:0003678">
    <property type="term" value="F:DNA helicase activity"/>
    <property type="evidence" value="ECO:0007669"/>
    <property type="project" value="TreeGrafter"/>
</dbReference>
<organism evidence="16 17">
    <name type="scientific">Candidatus Photodesmus blepharonis</name>
    <dbReference type="NCBI Taxonomy" id="1179155"/>
    <lineage>
        <taxon>Bacteria</taxon>
        <taxon>Pseudomonadati</taxon>
        <taxon>Pseudomonadota</taxon>
        <taxon>Gammaproteobacteria</taxon>
        <taxon>Vibrionales</taxon>
        <taxon>Vibrionaceae</taxon>
        <taxon>Candidatus Photodesmus</taxon>
    </lineage>
</organism>
<dbReference type="InterPro" id="IPR027417">
    <property type="entry name" value="P-loop_NTPase"/>
</dbReference>
<evidence type="ECO:0000256" key="6">
    <source>
        <dbReference type="ARBA" id="ARBA00022806"/>
    </source>
</evidence>
<dbReference type="InterPro" id="IPR005118">
    <property type="entry name" value="TRCF_C"/>
</dbReference>
<dbReference type="InterPro" id="IPR037235">
    <property type="entry name" value="TRCF-like_C_D7"/>
</dbReference>
<evidence type="ECO:0000259" key="14">
    <source>
        <dbReference type="PROSITE" id="PS51192"/>
    </source>
</evidence>
<keyword evidence="17" id="KW-1185">Reference proteome</keyword>
<dbReference type="FunFam" id="3.40.50.300:FF:000300">
    <property type="entry name" value="Transcription-repair-coupling factor"/>
    <property type="match status" value="1"/>
</dbReference>
<dbReference type="eggNOG" id="COG1197">
    <property type="taxonomic scope" value="Bacteria"/>
</dbReference>
<dbReference type="InterPro" id="IPR001650">
    <property type="entry name" value="Helicase_C-like"/>
</dbReference>
<comment type="subcellular location">
    <subcellularLocation>
        <location evidence="1 13">Cytoplasm</location>
    </subcellularLocation>
</comment>
<dbReference type="EC" id="3.6.4.-" evidence="13"/>
<evidence type="ECO:0000256" key="3">
    <source>
        <dbReference type="ARBA" id="ARBA00022741"/>
    </source>
</evidence>
<dbReference type="SMART" id="SM00487">
    <property type="entry name" value="DEXDc"/>
    <property type="match status" value="1"/>
</dbReference>
<reference evidence="16 17" key="1">
    <citation type="submission" date="2014-03" db="EMBL/GenBank/DDBJ databases">
        <title>Selection and divergence in the genomes of co-occurring obligate luminous symbionts with specific hosts.</title>
        <authorList>
            <person name="Hendry T.A."/>
            <person name="de Wet J.R."/>
            <person name="Dunlap P.V."/>
        </authorList>
    </citation>
    <scope>NUCLEOTIDE SEQUENCE [LARGE SCALE GENOMIC DNA]</scope>
    <source>
        <strain evidence="16 17">Ppalp.1</strain>
    </source>
</reference>
<comment type="similarity">
    <text evidence="10 13">In the N-terminal section; belongs to the UvrB family.</text>
</comment>
<dbReference type="EMBL" id="JGVK01000027">
    <property type="protein sequence ID" value="KEY91042.1"/>
    <property type="molecule type" value="Genomic_DNA"/>
</dbReference>
<dbReference type="GO" id="GO:0005737">
    <property type="term" value="C:cytoplasm"/>
    <property type="evidence" value="ECO:0007669"/>
    <property type="project" value="UniProtKB-SubCell"/>
</dbReference>
<dbReference type="NCBIfam" id="NF007966">
    <property type="entry name" value="PRK10689.1"/>
    <property type="match status" value="1"/>
</dbReference>
<sequence>MTIPILLSLVNPTGIRDKKQVGNLHGASLTIAAAELAKQHDNHTLLVSPSLQIALKILREIKQFTNEKIFFFPDWETLPYDNFSPQKKVISDRIKCLYQLPNRKNGITVVSISTLLQKQSPRQYLLEHTLILKIGALFSPNELCKKLKQYNYHQTNQVSTPGEYTSHGSILDLFPMGNKKPCRIDFLNNKIDTIRTFNLENQRSTKNITEILLLPAHEFLITKTAIKNFQNNWKQRFDVRSESESIYMKISKGIWPSGIEYWKPLFFEHTETLFDYITKDSQLITIGNIESAIDTFLTHINYRYEQRKADPLRPLLEPNELWLKKDKLFQKFKQFPQATLSINPTVEKQGRTNVLINPLPNLLIKHTSTKRLTALLQFSKKFSGKIIFSVKSEGRRETLLALLQDIKLYPISVKNLYTALENNSKYNLILGESEHGFIHTERQVALICENDLFENQENQQQIKYHAKAINNDAIIHNLEELKRGQLVVHIEHGIGQYIGLQTLTIGSVTTEFMVLEYQNNAKLYVPVSSLNLISQYSTSTKENVNLHKLGSETWIKTRRKAAEKIRDIAAELLDIYAKREINSGYKFVLDNKQYSIFKAGFPFQETEDQRTAIDSVLSDMCQEKAMDRLVCGDVGLGKTEVAMRAAFVSTNNDKQVAVLVPTTLLAQQHFANFRDRFANLPIRVEVLSRFKSTKEQKIIIQDVANGKIDVLVGTHKLLSSNIKFKDLGLLIIDEEHRFGVRQKETVKTMRTNLDILTLTATPIPRTLNMAMHGIRDLSIITTPPVGRLSIKTLVMRSDDNMIRDAVLREIMRGGQVYFLHNQIETIDEIAINLKKLIPEAHVITAHGQMPERKLEKVMNDFYHQRFNLLVCTTIIETGIDIPTANTIIVNRADHLGLAQLHQLRGRVGRAHQQAYAYLLTPSPKEMTKDATKRLSAIASLENLGAGFTLATHDLEIRGAGELLGEEQSGQIQSIGFALYIKMLEQAVESLKTGKEPLLDILLREKTEIEMQSPAFIPESYIFNVNTRLSMYKKIANTPNRNELIKLKAELIDRFGTLPDAAQNLLSVCSLRIQATPLKIKKIKIYKYEQRGSVEFYPDADINPVFVAELLQSRELVMENPTKFRFAIPSQDRCIQYIADMLEKFKKNLLPNE</sequence>
<evidence type="ECO:0000256" key="7">
    <source>
        <dbReference type="ARBA" id="ARBA00022840"/>
    </source>
</evidence>
<evidence type="ECO:0000256" key="13">
    <source>
        <dbReference type="HAMAP-Rule" id="MF_00969"/>
    </source>
</evidence>
<evidence type="ECO:0000313" key="16">
    <source>
        <dbReference type="EMBL" id="KEY91042.1"/>
    </source>
</evidence>
<dbReference type="InterPro" id="IPR004576">
    <property type="entry name" value="Mfd"/>
</dbReference>
<keyword evidence="4 13" id="KW-0227">DNA damage</keyword>
<keyword evidence="9 13" id="KW-0234">DNA repair</keyword>
<dbReference type="InterPro" id="IPR048635">
    <property type="entry name" value="MFD_D3"/>
</dbReference>
<evidence type="ECO:0000313" key="17">
    <source>
        <dbReference type="Proteomes" id="UP000053784"/>
    </source>
</evidence>
<evidence type="ECO:0000256" key="11">
    <source>
        <dbReference type="ARBA" id="ARBA00061399"/>
    </source>
</evidence>
<feature type="domain" description="Helicase C-terminal" evidence="15">
    <location>
        <begin position="801"/>
        <end position="955"/>
    </location>
</feature>
<dbReference type="HAMAP" id="MF_00969">
    <property type="entry name" value="TRCF"/>
    <property type="match status" value="1"/>
</dbReference>
<dbReference type="AlphaFoldDB" id="A0A084CML3"/>
<dbReference type="InterPro" id="IPR003711">
    <property type="entry name" value="CarD-like/TRCF_RID"/>
</dbReference>
<dbReference type="Pfam" id="PF02559">
    <property type="entry name" value="CarD_TRCF_RID"/>
    <property type="match status" value="1"/>
</dbReference>
<dbReference type="GO" id="GO:0005524">
    <property type="term" value="F:ATP binding"/>
    <property type="evidence" value="ECO:0007669"/>
    <property type="project" value="UniProtKB-UniRule"/>
</dbReference>
<keyword evidence="5 13" id="KW-0378">Hydrolase</keyword>
<dbReference type="PANTHER" id="PTHR47964:SF1">
    <property type="entry name" value="ATP-DEPENDENT DNA HELICASE HOMOLOG RECG, CHLOROPLASTIC"/>
    <property type="match status" value="1"/>
</dbReference>
<dbReference type="GO" id="GO:0016787">
    <property type="term" value="F:hydrolase activity"/>
    <property type="evidence" value="ECO:0007669"/>
    <property type="project" value="UniProtKB-KW"/>
</dbReference>
<dbReference type="Gene3D" id="2.40.10.170">
    <property type="match status" value="1"/>
</dbReference>
<dbReference type="STRING" id="1179155.CF67_04018"/>
<dbReference type="InterPro" id="IPR041471">
    <property type="entry name" value="UvrB_inter"/>
</dbReference>
<dbReference type="CDD" id="cd17991">
    <property type="entry name" value="DEXHc_TRCF"/>
    <property type="match status" value="1"/>
</dbReference>
<dbReference type="SMART" id="SM01058">
    <property type="entry name" value="CarD_TRCF"/>
    <property type="match status" value="1"/>
</dbReference>
<dbReference type="Pfam" id="PF00270">
    <property type="entry name" value="DEAD"/>
    <property type="match status" value="1"/>
</dbReference>
<dbReference type="SUPFAM" id="SSF143517">
    <property type="entry name" value="TRCF domain-like"/>
    <property type="match status" value="1"/>
</dbReference>
<keyword evidence="6" id="KW-0347">Helicase</keyword>
<evidence type="ECO:0000256" key="12">
    <source>
        <dbReference type="ARBA" id="ARBA00070128"/>
    </source>
</evidence>
<accession>A0A084CML3</accession>
<dbReference type="InterPro" id="IPR036101">
    <property type="entry name" value="CarD-like/TRCF_RID_sf"/>
</dbReference>
<dbReference type="Pfam" id="PF17757">
    <property type="entry name" value="UvrB_inter"/>
    <property type="match status" value="1"/>
</dbReference>
<dbReference type="PROSITE" id="PS51194">
    <property type="entry name" value="HELICASE_CTER"/>
    <property type="match status" value="1"/>
</dbReference>
<dbReference type="SUPFAM" id="SSF52540">
    <property type="entry name" value="P-loop containing nucleoside triphosphate hydrolases"/>
    <property type="match status" value="4"/>
</dbReference>
<dbReference type="GO" id="GO:0000716">
    <property type="term" value="P:transcription-coupled nucleotide-excision repair, DNA damage recognition"/>
    <property type="evidence" value="ECO:0007669"/>
    <property type="project" value="UniProtKB-UniRule"/>
</dbReference>
<name>A0A084CML3_9GAMM</name>
<dbReference type="FunFam" id="3.40.50.300:FF:000546">
    <property type="entry name" value="Transcription-repair-coupling factor"/>
    <property type="match status" value="1"/>
</dbReference>
<dbReference type="Pfam" id="PF03461">
    <property type="entry name" value="TRCF"/>
    <property type="match status" value="1"/>
</dbReference>
<dbReference type="InterPro" id="IPR014001">
    <property type="entry name" value="Helicase_ATP-bd"/>
</dbReference>
<dbReference type="SMART" id="SM00982">
    <property type="entry name" value="TRCF"/>
    <property type="match status" value="1"/>
</dbReference>
<evidence type="ECO:0000256" key="2">
    <source>
        <dbReference type="ARBA" id="ARBA00022490"/>
    </source>
</evidence>
<evidence type="ECO:0000256" key="9">
    <source>
        <dbReference type="ARBA" id="ARBA00023204"/>
    </source>
</evidence>
<evidence type="ECO:0000256" key="1">
    <source>
        <dbReference type="ARBA" id="ARBA00004496"/>
    </source>
</evidence>
<evidence type="ECO:0000259" key="15">
    <source>
        <dbReference type="PROSITE" id="PS51194"/>
    </source>
</evidence>
<keyword evidence="3 13" id="KW-0547">Nucleotide-binding</keyword>
<proteinExistence type="inferred from homology"/>
<evidence type="ECO:0000256" key="8">
    <source>
        <dbReference type="ARBA" id="ARBA00023125"/>
    </source>
</evidence>
<dbReference type="Gene3D" id="3.90.1150.50">
    <property type="entry name" value="Transcription-repair-coupling factor, D7 domain"/>
    <property type="match status" value="1"/>
</dbReference>
<dbReference type="Gene3D" id="3.40.50.300">
    <property type="entry name" value="P-loop containing nucleotide triphosphate hydrolases"/>
    <property type="match status" value="2"/>
</dbReference>
<keyword evidence="8 13" id="KW-0238">DNA-binding</keyword>